<protein>
    <submittedName>
        <fullName evidence="3">DUF3159 domain-containing protein</fullName>
    </submittedName>
    <submittedName>
        <fullName evidence="4">Membrane protein</fullName>
    </submittedName>
</protein>
<feature type="transmembrane region" description="Helical" evidence="2">
    <location>
        <begin position="133"/>
        <end position="158"/>
    </location>
</feature>
<dbReference type="Proteomes" id="UP000029737">
    <property type="component" value="Unassembled WGS sequence"/>
</dbReference>
<feature type="compositionally biased region" description="Polar residues" evidence="1">
    <location>
        <begin position="1"/>
        <end position="10"/>
    </location>
</feature>
<dbReference type="RefSeq" id="WP_043574337.1">
    <property type="nucleotide sequence ID" value="NZ_CP022752.1"/>
</dbReference>
<dbReference type="HOGENOM" id="CLU_075797_1_2_11"/>
<feature type="transmembrane region" description="Helical" evidence="2">
    <location>
        <begin position="212"/>
        <end position="236"/>
    </location>
</feature>
<feature type="transmembrane region" description="Helical" evidence="2">
    <location>
        <begin position="179"/>
        <end position="200"/>
    </location>
</feature>
<keyword evidence="2" id="KW-0472">Membrane</keyword>
<name>A0A099D4W2_9ACTN</name>
<dbReference type="eggNOG" id="ENOG5031MNQ">
    <property type="taxonomic scope" value="Bacteria"/>
</dbReference>
<accession>A0A099D4W2</accession>
<dbReference type="EMBL" id="JPMV01000025">
    <property type="protein sequence ID" value="KGI80867.1"/>
    <property type="molecule type" value="Genomic_DNA"/>
</dbReference>
<keyword evidence="2" id="KW-0812">Transmembrane</keyword>
<feature type="region of interest" description="Disordered" evidence="1">
    <location>
        <begin position="1"/>
        <end position="36"/>
    </location>
</feature>
<dbReference type="Proteomes" id="UP000215043">
    <property type="component" value="Chromosome"/>
</dbReference>
<dbReference type="KEGG" id="aey:CDG81_15835"/>
<dbReference type="OrthoDB" id="5244221at2"/>
<sequence>MTESGSSTPDGTDPVRSFNEASDGESAEVADPPRAPFGVRVPAAGADGTEQTLLQQMGGVSGLAYSAVPIVVFVVANSLVGMVPAIWIAVASSLLLAVVRIVRKEPLQPAISGVLGVAVCSFIAYRTGDAKGFFLLGIWTSLLYGGVFLASMLVRWPLVGVVWSLLNGQGFRWRHQREAMIGYDLATLAWTVVFVAKFVVQQWLYAADETGWLAVARIAMSYPLTALALLVTVWAIRRAGKVAERVERDGGTASPGSVSGSGDVATPRPGSGV</sequence>
<evidence type="ECO:0000313" key="5">
    <source>
        <dbReference type="Proteomes" id="UP000029737"/>
    </source>
</evidence>
<gene>
    <name evidence="3" type="ORF">CDG81_15835</name>
    <name evidence="4" type="ORF">IL38_13925</name>
</gene>
<feature type="transmembrane region" description="Helical" evidence="2">
    <location>
        <begin position="110"/>
        <end position="127"/>
    </location>
</feature>
<dbReference type="EMBL" id="CP022752">
    <property type="protein sequence ID" value="ASU79502.1"/>
    <property type="molecule type" value="Genomic_DNA"/>
</dbReference>
<dbReference type="Pfam" id="PF11361">
    <property type="entry name" value="DUF3159"/>
    <property type="match status" value="1"/>
</dbReference>
<organism evidence="3 6">
    <name type="scientific">Actinopolyspora erythraea</name>
    <dbReference type="NCBI Taxonomy" id="414996"/>
    <lineage>
        <taxon>Bacteria</taxon>
        <taxon>Bacillati</taxon>
        <taxon>Actinomycetota</taxon>
        <taxon>Actinomycetes</taxon>
        <taxon>Actinopolysporales</taxon>
        <taxon>Actinopolysporaceae</taxon>
        <taxon>Actinopolyspora</taxon>
    </lineage>
</organism>
<dbReference type="AlphaFoldDB" id="A0A099D4W2"/>
<reference evidence="3 6" key="2">
    <citation type="submission" date="2017-08" db="EMBL/GenBank/DDBJ databases">
        <title>The complete genome sequence of moderately halophilic actinomycete Actinopolyspora erythraea YIM 90600, the producer of novel erythromycin, novel actinopolysporins A-C and tubercidin.</title>
        <authorList>
            <person name="Yin M."/>
            <person name="Tang S."/>
        </authorList>
    </citation>
    <scope>NUCLEOTIDE SEQUENCE [LARGE SCALE GENOMIC DNA]</scope>
    <source>
        <strain evidence="3 6">YIM 90600</strain>
    </source>
</reference>
<evidence type="ECO:0000256" key="1">
    <source>
        <dbReference type="SAM" id="MobiDB-lite"/>
    </source>
</evidence>
<keyword evidence="2" id="KW-1133">Transmembrane helix</keyword>
<evidence type="ECO:0000256" key="2">
    <source>
        <dbReference type="SAM" id="Phobius"/>
    </source>
</evidence>
<evidence type="ECO:0000313" key="6">
    <source>
        <dbReference type="Proteomes" id="UP000215043"/>
    </source>
</evidence>
<evidence type="ECO:0000313" key="4">
    <source>
        <dbReference type="EMBL" id="KGI80867.1"/>
    </source>
</evidence>
<feature type="region of interest" description="Disordered" evidence="1">
    <location>
        <begin position="247"/>
        <end position="273"/>
    </location>
</feature>
<keyword evidence="5" id="KW-1185">Reference proteome</keyword>
<dbReference type="InterPro" id="IPR016566">
    <property type="entry name" value="UCP010219"/>
</dbReference>
<evidence type="ECO:0000313" key="3">
    <source>
        <dbReference type="EMBL" id="ASU79502.1"/>
    </source>
</evidence>
<feature type="transmembrane region" description="Helical" evidence="2">
    <location>
        <begin position="70"/>
        <end position="98"/>
    </location>
</feature>
<reference evidence="4 5" key="1">
    <citation type="journal article" date="2014" name="PLoS ONE">
        <title>Identification and Characterization of a New Erythromycin Biosynthetic Gene Cluster in Actinopolyspora erythraea YIM90600, a Novel Erythronolide-Producing Halophilic Actinomycete Isolated from Salt Field.</title>
        <authorList>
            <person name="Chen D."/>
            <person name="Feng J."/>
            <person name="Huang L."/>
            <person name="Zhang Q."/>
            <person name="Wu J."/>
            <person name="Zhu X."/>
            <person name="Duan Y."/>
            <person name="Xu Z."/>
        </authorList>
    </citation>
    <scope>NUCLEOTIDE SEQUENCE [LARGE SCALE GENOMIC DNA]</scope>
    <source>
        <strain evidence="4 5">YIM90600</strain>
    </source>
</reference>
<proteinExistence type="predicted"/>